<dbReference type="Gene3D" id="1.10.274.20">
    <property type="entry name" value="Phenylalanine ammonia-lyase 1, domain 3"/>
    <property type="match status" value="1"/>
</dbReference>
<accession>A0A177TFY7</accession>
<dbReference type="CDD" id="cd00332">
    <property type="entry name" value="PAL-HAL"/>
    <property type="match status" value="1"/>
</dbReference>
<dbReference type="InterPro" id="IPR024083">
    <property type="entry name" value="Fumarase/histidase_N"/>
</dbReference>
<name>A0A177TFY7_9BASI</name>
<dbReference type="SUPFAM" id="SSF48557">
    <property type="entry name" value="L-aspartase-like"/>
    <property type="match status" value="1"/>
</dbReference>
<protein>
    <submittedName>
        <fullName evidence="4">Uncharacterized protein</fullName>
    </submittedName>
</protein>
<dbReference type="Proteomes" id="UP000077521">
    <property type="component" value="Unassembled WGS sequence"/>
</dbReference>
<dbReference type="Pfam" id="PF00221">
    <property type="entry name" value="Lyase_aromatic"/>
    <property type="match status" value="1"/>
</dbReference>
<dbReference type="InterPro" id="IPR001106">
    <property type="entry name" value="Aromatic_Lyase"/>
</dbReference>
<dbReference type="AlphaFoldDB" id="A0A177TFY7"/>
<sequence length="764" mass="82208">MPSHASPLLRTNIAALDELNTYKRIAMPSHSQPASIANGDSTPSPGLDASIDLVSPASASTSSKVTPRSNALVIDGQTLSVAALVAVARYKVTPELDCSPEALARVQASVDTLNERLKRGESLYGINTGFGGSADSRTHNTRALQLALLQHQQMGVLEVPPNFPSCTPSLPTASLSLSDTPLSMPESWVRGAMTVRLSSLIRGHSGVRIIVLQRLQQLLANNITPVVPLRGSISASGDLSPLSYVAGCLAGQDGVWAWVDGPEGQRVKVPSSVALKQYGIEATLFEPKEALGILNGTAFSASVGALVVHDAQKLAFLTQVTTAMAVEALLGTDASFAPFIHETARPHPGQVEVASNMLALLEGSRLASHIAEEKHVLLSEEAEGALRQDRYPLRTAAQFIGPQVEDIIAAAESIRIELNSTTDNPLIDASTGQVHHGGNFQAMSVTNALEKTRLSLCHLGKITFQQLTELINPSMNRGLAANLAASDPSLNFHCKGIDIGSAAAQAELAYLASPVSSHIQSAEMGNQSVNSMALVSGRYTVHAVETLSMMHAWMIYALCQAFDLRAVQAEFKLKLAEQIEESIERFFSTWINQHDQVALGKKVALRLARRLDETSARDLHSRLTDAYTFAGYELIEYFTSLPSGGGADPLRTIMSWRDYSAEQTAVLHRRVTQKYLDDPRGCHASPMLGRSRAIYQYVRRTLAVPMHGKENALEFSGEGGKMNQTIGGWVSIIYAAIRNGDLYQVTDELARTIAEASPSPQSRL</sequence>
<comment type="similarity">
    <text evidence="1 2">Belongs to the PAL/histidase family.</text>
</comment>
<comment type="caution">
    <text evidence="4">The sequence shown here is derived from an EMBL/GenBank/DDBJ whole genome shotgun (WGS) entry which is preliminary data.</text>
</comment>
<dbReference type="NCBIfam" id="TIGR01226">
    <property type="entry name" value="phe_am_lyase"/>
    <property type="match status" value="1"/>
</dbReference>
<dbReference type="GO" id="GO:0005737">
    <property type="term" value="C:cytoplasm"/>
    <property type="evidence" value="ECO:0007669"/>
    <property type="project" value="InterPro"/>
</dbReference>
<dbReference type="GO" id="GO:0006559">
    <property type="term" value="P:L-phenylalanine catabolic process"/>
    <property type="evidence" value="ECO:0007669"/>
    <property type="project" value="InterPro"/>
</dbReference>
<evidence type="ECO:0000313" key="4">
    <source>
        <dbReference type="EMBL" id="KAE8259582.1"/>
    </source>
</evidence>
<evidence type="ECO:0000256" key="2">
    <source>
        <dbReference type="RuleBase" id="RU003954"/>
    </source>
</evidence>
<feature type="region of interest" description="Disordered" evidence="3">
    <location>
        <begin position="30"/>
        <end position="51"/>
    </location>
</feature>
<reference evidence="4" key="2">
    <citation type="journal article" date="2019" name="IMA Fungus">
        <title>Genome sequencing and comparison of five Tilletia species to identify candidate genes for the detection of regulated species infecting wheat.</title>
        <authorList>
            <person name="Nguyen H.D.T."/>
            <person name="Sultana T."/>
            <person name="Kesanakurti P."/>
            <person name="Hambleton S."/>
        </authorList>
    </citation>
    <scope>NUCLEOTIDE SEQUENCE</scope>
    <source>
        <strain evidence="4">DAOMC 236416</strain>
    </source>
</reference>
<dbReference type="PANTHER" id="PTHR10362">
    <property type="entry name" value="HISTIDINE AMMONIA-LYASE"/>
    <property type="match status" value="1"/>
</dbReference>
<dbReference type="EMBL" id="LWDF02000032">
    <property type="protein sequence ID" value="KAE8259582.1"/>
    <property type="molecule type" value="Genomic_DNA"/>
</dbReference>
<dbReference type="InterPro" id="IPR005922">
    <property type="entry name" value="Phe_NH3-lyase"/>
</dbReference>
<gene>
    <name evidence="4" type="ORF">A4X13_0g910</name>
</gene>
<feature type="compositionally biased region" description="Polar residues" evidence="3">
    <location>
        <begin position="30"/>
        <end position="44"/>
    </location>
</feature>
<dbReference type="GO" id="GO:0016841">
    <property type="term" value="F:ammonia-lyase activity"/>
    <property type="evidence" value="ECO:0007669"/>
    <property type="project" value="InterPro"/>
</dbReference>
<keyword evidence="2" id="KW-0456">Lyase</keyword>
<evidence type="ECO:0000256" key="1">
    <source>
        <dbReference type="ARBA" id="ARBA00007238"/>
    </source>
</evidence>
<dbReference type="PROSITE" id="PS00488">
    <property type="entry name" value="PAL_HISTIDASE"/>
    <property type="match status" value="1"/>
</dbReference>
<dbReference type="InterPro" id="IPR022313">
    <property type="entry name" value="Phe/His_NH3-lyase_AS"/>
</dbReference>
<evidence type="ECO:0000256" key="3">
    <source>
        <dbReference type="SAM" id="MobiDB-lite"/>
    </source>
</evidence>
<dbReference type="InterPro" id="IPR008948">
    <property type="entry name" value="L-Aspartase-like"/>
</dbReference>
<dbReference type="Gene3D" id="1.20.200.10">
    <property type="entry name" value="Fumarase/aspartase (Central domain)"/>
    <property type="match status" value="1"/>
</dbReference>
<evidence type="ECO:0000313" key="5">
    <source>
        <dbReference type="Proteomes" id="UP000077521"/>
    </source>
</evidence>
<dbReference type="SMR" id="A0A177TFY7"/>
<proteinExistence type="inferred from homology"/>
<organism evidence="4 5">
    <name type="scientific">Tilletia indica</name>
    <dbReference type="NCBI Taxonomy" id="43049"/>
    <lineage>
        <taxon>Eukaryota</taxon>
        <taxon>Fungi</taxon>
        <taxon>Dikarya</taxon>
        <taxon>Basidiomycota</taxon>
        <taxon>Ustilaginomycotina</taxon>
        <taxon>Exobasidiomycetes</taxon>
        <taxon>Tilletiales</taxon>
        <taxon>Tilletiaceae</taxon>
        <taxon>Tilletia</taxon>
    </lineage>
</organism>
<dbReference type="InterPro" id="IPR023144">
    <property type="entry name" value="Phe_NH3-lyase_shielding_dom_sf"/>
</dbReference>
<dbReference type="Gene3D" id="1.10.275.10">
    <property type="entry name" value="Fumarase/aspartase (N-terminal domain)"/>
    <property type="match status" value="1"/>
</dbReference>
<reference evidence="4" key="1">
    <citation type="submission" date="2016-04" db="EMBL/GenBank/DDBJ databases">
        <authorList>
            <person name="Nguyen H.D."/>
            <person name="Samba Siva P."/>
            <person name="Cullis J."/>
            <person name="Levesque C.A."/>
            <person name="Hambleton S."/>
        </authorList>
    </citation>
    <scope>NUCLEOTIDE SEQUENCE</scope>
    <source>
        <strain evidence="4">DAOMC 236416</strain>
    </source>
</reference>
<keyword evidence="5" id="KW-1185">Reference proteome</keyword>